<gene>
    <name evidence="3" type="ORF">SAMN04489716_2329</name>
</gene>
<dbReference type="AlphaFoldDB" id="A0A1H1X3K8"/>
<dbReference type="EMBL" id="LT629758">
    <property type="protein sequence ID" value="SDT03945.1"/>
    <property type="molecule type" value="Genomic_DNA"/>
</dbReference>
<proteinExistence type="predicted"/>
<dbReference type="STRING" id="113562.SAMN04489716_2329"/>
<accession>A0A1H1X3K8</accession>
<feature type="chain" id="PRO_5039648554" description="DUF5666 domain-containing protein" evidence="2">
    <location>
        <begin position="21"/>
        <end position="184"/>
    </location>
</feature>
<evidence type="ECO:0000313" key="4">
    <source>
        <dbReference type="Proteomes" id="UP000198688"/>
    </source>
</evidence>
<feature type="region of interest" description="Disordered" evidence="1">
    <location>
        <begin position="33"/>
        <end position="56"/>
    </location>
</feature>
<keyword evidence="2" id="KW-0732">Signal</keyword>
<dbReference type="OrthoDB" id="3298889at2"/>
<evidence type="ECO:0000313" key="3">
    <source>
        <dbReference type="EMBL" id="SDT03945.1"/>
    </source>
</evidence>
<evidence type="ECO:0000256" key="1">
    <source>
        <dbReference type="SAM" id="MobiDB-lite"/>
    </source>
</evidence>
<feature type="region of interest" description="Disordered" evidence="1">
    <location>
        <begin position="140"/>
        <end position="184"/>
    </location>
</feature>
<evidence type="ECO:0008006" key="5">
    <source>
        <dbReference type="Google" id="ProtNLM"/>
    </source>
</evidence>
<keyword evidence="4" id="KW-1185">Reference proteome</keyword>
<feature type="signal peptide" evidence="2">
    <location>
        <begin position="1"/>
        <end position="20"/>
    </location>
</feature>
<evidence type="ECO:0000256" key="2">
    <source>
        <dbReference type="SAM" id="SignalP"/>
    </source>
</evidence>
<dbReference type="Proteomes" id="UP000198688">
    <property type="component" value="Chromosome I"/>
</dbReference>
<name>A0A1H1X3K8_9ACTN</name>
<protein>
    <recommendedName>
        <fullName evidence="5">DUF5666 domain-containing protein</fullName>
    </recommendedName>
</protein>
<dbReference type="RefSeq" id="WP_157751484.1">
    <property type="nucleotide sequence ID" value="NZ_BOMJ01000025.1"/>
</dbReference>
<feature type="compositionally biased region" description="Low complexity" evidence="1">
    <location>
        <begin position="152"/>
        <end position="173"/>
    </location>
</feature>
<reference evidence="3 4" key="1">
    <citation type="submission" date="2016-10" db="EMBL/GenBank/DDBJ databases">
        <authorList>
            <person name="de Groot N.N."/>
        </authorList>
    </citation>
    <scope>NUCLEOTIDE SEQUENCE [LARGE SCALE GENOMIC DNA]</scope>
    <source>
        <strain evidence="3 4">DSM 43941</strain>
    </source>
</reference>
<organism evidence="3 4">
    <name type="scientific">Actinoplanes derwentensis</name>
    <dbReference type="NCBI Taxonomy" id="113562"/>
    <lineage>
        <taxon>Bacteria</taxon>
        <taxon>Bacillati</taxon>
        <taxon>Actinomycetota</taxon>
        <taxon>Actinomycetes</taxon>
        <taxon>Micromonosporales</taxon>
        <taxon>Micromonosporaceae</taxon>
        <taxon>Actinoplanes</taxon>
    </lineage>
</organism>
<sequence>MRMRRTAVALAMATAVAVPAVTTGMVAYAQTSSPSATGHMSAAEKPTAKPTRSPSKKVKVKFSATGTVTTVDAAASTIALVVKGGTKDVKGKTVTVSVPTSVRILLNGRKVQLSALMAGQKITVTGTRIDTAYTAAKIQATGKDKNKPAPTPSATATPTTPASPTATPSASPTESGDPETAEAP</sequence>